<gene>
    <name evidence="2" type="ORF">IAC47_00885</name>
</gene>
<dbReference type="Pfam" id="PF13673">
    <property type="entry name" value="Acetyltransf_10"/>
    <property type="match status" value="1"/>
</dbReference>
<dbReference type="EC" id="2.3.1.-" evidence="2"/>
<feature type="domain" description="N-acetyltransferase" evidence="1">
    <location>
        <begin position="1"/>
        <end position="143"/>
    </location>
</feature>
<dbReference type="SUPFAM" id="SSF55729">
    <property type="entry name" value="Acyl-CoA N-acyltransferases (Nat)"/>
    <property type="match status" value="1"/>
</dbReference>
<dbReference type="InterPro" id="IPR000182">
    <property type="entry name" value="GNAT_dom"/>
</dbReference>
<comment type="caution">
    <text evidence="2">The sequence shown here is derived from an EMBL/GenBank/DDBJ whole genome shotgun (WGS) entry which is preliminary data.</text>
</comment>
<evidence type="ECO:0000259" key="1">
    <source>
        <dbReference type="PROSITE" id="PS51186"/>
    </source>
</evidence>
<dbReference type="EMBL" id="DXGG01000032">
    <property type="protein sequence ID" value="HIW86819.1"/>
    <property type="molecule type" value="Genomic_DNA"/>
</dbReference>
<dbReference type="AlphaFoldDB" id="A0A9D1UGC4"/>
<accession>A0A9D1UGC4</accession>
<reference evidence="2" key="1">
    <citation type="journal article" date="2021" name="PeerJ">
        <title>Extensive microbial diversity within the chicken gut microbiome revealed by metagenomics and culture.</title>
        <authorList>
            <person name="Gilroy R."/>
            <person name="Ravi A."/>
            <person name="Getino M."/>
            <person name="Pursley I."/>
            <person name="Horton D.L."/>
            <person name="Alikhan N.F."/>
            <person name="Baker D."/>
            <person name="Gharbi K."/>
            <person name="Hall N."/>
            <person name="Watson M."/>
            <person name="Adriaenssens E.M."/>
            <person name="Foster-Nyarko E."/>
            <person name="Jarju S."/>
            <person name="Secka A."/>
            <person name="Antonio M."/>
            <person name="Oren A."/>
            <person name="Chaudhuri R.R."/>
            <person name="La Ragione R."/>
            <person name="Hildebrand F."/>
            <person name="Pallen M.J."/>
        </authorList>
    </citation>
    <scope>NUCLEOTIDE SEQUENCE</scope>
    <source>
        <strain evidence="2">Gambia16-930</strain>
    </source>
</reference>
<evidence type="ECO:0000313" key="3">
    <source>
        <dbReference type="Proteomes" id="UP000824267"/>
    </source>
</evidence>
<dbReference type="GO" id="GO:0016747">
    <property type="term" value="F:acyltransferase activity, transferring groups other than amino-acyl groups"/>
    <property type="evidence" value="ECO:0007669"/>
    <property type="project" value="InterPro"/>
</dbReference>
<dbReference type="Gene3D" id="3.40.630.30">
    <property type="match status" value="1"/>
</dbReference>
<organism evidence="2 3">
    <name type="scientific">Candidatus Onthomorpha intestinigallinarum</name>
    <dbReference type="NCBI Taxonomy" id="2840880"/>
    <lineage>
        <taxon>Bacteria</taxon>
        <taxon>Pseudomonadati</taxon>
        <taxon>Bacteroidota</taxon>
        <taxon>Bacteroidia</taxon>
        <taxon>Bacteroidales</taxon>
        <taxon>Candidatus Onthomorpha</taxon>
    </lineage>
</organism>
<reference evidence="2" key="2">
    <citation type="submission" date="2021-04" db="EMBL/GenBank/DDBJ databases">
        <authorList>
            <person name="Gilroy R."/>
        </authorList>
    </citation>
    <scope>NUCLEOTIDE SEQUENCE</scope>
    <source>
        <strain evidence="2">Gambia16-930</strain>
    </source>
</reference>
<dbReference type="CDD" id="cd04301">
    <property type="entry name" value="NAT_SF"/>
    <property type="match status" value="1"/>
</dbReference>
<proteinExistence type="predicted"/>
<evidence type="ECO:0000313" key="2">
    <source>
        <dbReference type="EMBL" id="HIW86819.1"/>
    </source>
</evidence>
<keyword evidence="2" id="KW-0808">Transferase</keyword>
<dbReference type="PROSITE" id="PS51186">
    <property type="entry name" value="GNAT"/>
    <property type="match status" value="1"/>
</dbReference>
<keyword evidence="2" id="KW-0012">Acyltransferase</keyword>
<dbReference type="Proteomes" id="UP000824267">
    <property type="component" value="Unassembled WGS sequence"/>
</dbReference>
<sequence length="143" mass="16982">MTEIKKTDFHDVKAMEEAKRIRIEVFVKEQNVPFEEDWDGLESENYLAFCDSEAVGTMRWRGTENKIKIERVCVLKPYRGRKIAEHMLEKALEDIRKSYPGKEVFLHSQLAALSLYKRLGFKQYGELFYEAEIPHYAMRLEKE</sequence>
<dbReference type="InterPro" id="IPR016181">
    <property type="entry name" value="Acyl_CoA_acyltransferase"/>
</dbReference>
<name>A0A9D1UGC4_9BACT</name>
<protein>
    <submittedName>
        <fullName evidence="2">GNAT family N-acetyltransferase</fullName>
        <ecNumber evidence="2">2.3.1.-</ecNumber>
    </submittedName>
</protein>